<accession>A0A3Q8WSN1</accession>
<proteinExistence type="predicted"/>
<name>A0A3Q8WSN1_9ACTO</name>
<reference evidence="2 3" key="1">
    <citation type="submission" date="2018-12" db="EMBL/GenBank/DDBJ databases">
        <title>Complete genome sequence of Flaviflexus salsibiostraticola KCTC 33148.</title>
        <authorList>
            <person name="Bae J.-W."/>
        </authorList>
    </citation>
    <scope>NUCLEOTIDE SEQUENCE [LARGE SCALE GENOMIC DNA]</scope>
    <source>
        <strain evidence="2 3">KCTC 33148</strain>
    </source>
</reference>
<gene>
    <name evidence="2" type="ORF">EJO69_02595</name>
</gene>
<keyword evidence="1" id="KW-0812">Transmembrane</keyword>
<sequence>MIKLSSFFRHYPMVVLVLGTAAIGIVLEFVGPDRSAQWFVSAIALVIAAMQFKGMIDSLRAGNARCLSHAHRR</sequence>
<keyword evidence="1" id="KW-0472">Membrane</keyword>
<evidence type="ECO:0000313" key="3">
    <source>
        <dbReference type="Proteomes" id="UP000270021"/>
    </source>
</evidence>
<dbReference type="Proteomes" id="UP000270021">
    <property type="component" value="Chromosome"/>
</dbReference>
<organism evidence="2 3">
    <name type="scientific">Flaviflexus salsibiostraticola</name>
    <dbReference type="NCBI Taxonomy" id="1282737"/>
    <lineage>
        <taxon>Bacteria</taxon>
        <taxon>Bacillati</taxon>
        <taxon>Actinomycetota</taxon>
        <taxon>Actinomycetes</taxon>
        <taxon>Actinomycetales</taxon>
        <taxon>Actinomycetaceae</taxon>
        <taxon>Flaviflexus</taxon>
    </lineage>
</organism>
<dbReference type="AlphaFoldDB" id="A0A3Q8WSN1"/>
<feature type="transmembrane region" description="Helical" evidence="1">
    <location>
        <begin position="12"/>
        <end position="30"/>
    </location>
</feature>
<evidence type="ECO:0000256" key="1">
    <source>
        <dbReference type="SAM" id="Phobius"/>
    </source>
</evidence>
<dbReference type="RefSeq" id="WP_126038840.1">
    <property type="nucleotide sequence ID" value="NZ_CP034438.1"/>
</dbReference>
<dbReference type="KEGG" id="fsl:EJO69_02595"/>
<protein>
    <submittedName>
        <fullName evidence="2">Uncharacterized protein</fullName>
    </submittedName>
</protein>
<evidence type="ECO:0000313" key="2">
    <source>
        <dbReference type="EMBL" id="AZN29315.1"/>
    </source>
</evidence>
<keyword evidence="3" id="KW-1185">Reference proteome</keyword>
<keyword evidence="1" id="KW-1133">Transmembrane helix</keyword>
<dbReference type="EMBL" id="CP034438">
    <property type="protein sequence ID" value="AZN29315.1"/>
    <property type="molecule type" value="Genomic_DNA"/>
</dbReference>
<feature type="transmembrane region" description="Helical" evidence="1">
    <location>
        <begin position="36"/>
        <end position="56"/>
    </location>
</feature>